<feature type="domain" description="DUF4062" evidence="1">
    <location>
        <begin position="6"/>
        <end position="87"/>
    </location>
</feature>
<accession>A0A1L3ZCS3</accession>
<evidence type="ECO:0000259" key="1">
    <source>
        <dbReference type="Pfam" id="PF13271"/>
    </source>
</evidence>
<dbReference type="RefSeq" id="WP_072639711.1">
    <property type="nucleotide sequence ID" value="NZ_CP018228.1"/>
</dbReference>
<dbReference type="Pfam" id="PF13271">
    <property type="entry name" value="DUF4062"/>
    <property type="match status" value="1"/>
</dbReference>
<reference evidence="2 3" key="1">
    <citation type="submission" date="2016-11" db="EMBL/GenBank/DDBJ databases">
        <title>Rhizobium leguminosarum bv. viciae strain Vaf12 isolated from Vavilovia formosa root nodules from Russia, Dagestan.</title>
        <authorList>
            <person name="Kimeklis A."/>
        </authorList>
    </citation>
    <scope>NUCLEOTIDE SEQUENCE [LARGE SCALE GENOMIC DNA]</scope>
    <source>
        <strain evidence="2 3">Vaf-108</strain>
    </source>
</reference>
<evidence type="ECO:0000313" key="2">
    <source>
        <dbReference type="EMBL" id="API53371.1"/>
    </source>
</evidence>
<dbReference type="EMBL" id="CP018228">
    <property type="protein sequence ID" value="API53371.1"/>
    <property type="molecule type" value="Genomic_DNA"/>
</dbReference>
<dbReference type="AlphaFoldDB" id="A0A1L3ZCS3"/>
<dbReference type="InterPro" id="IPR025139">
    <property type="entry name" value="DUF4062"/>
</dbReference>
<gene>
    <name evidence="2" type="ORF">BMW22_18645</name>
</gene>
<name>A0A1L3ZCS3_RHILE</name>
<dbReference type="Proteomes" id="UP000183050">
    <property type="component" value="Chromosome"/>
</dbReference>
<organism evidence="2 3">
    <name type="scientific">Rhizobium leguminosarum</name>
    <dbReference type="NCBI Taxonomy" id="384"/>
    <lineage>
        <taxon>Bacteria</taxon>
        <taxon>Pseudomonadati</taxon>
        <taxon>Pseudomonadota</taxon>
        <taxon>Alphaproteobacteria</taxon>
        <taxon>Hyphomicrobiales</taxon>
        <taxon>Rhizobiaceae</taxon>
        <taxon>Rhizobium/Agrobacterium group</taxon>
        <taxon>Rhizobium</taxon>
    </lineage>
</organism>
<sequence>MDVRYQVFVSSTFADLEAERQNVIRTLMEMDCIPAGMELFPAIDDEQWEFIKKIIDDCDYYVLIMGGRYGSVTADGISFTEKEYDYALSKNIKVICLLHGDPNSIPVGKTDASPELAAKLKAFRDRVSAGRLVRFWKSAEELPGIVALSLAKTIKTYPATGWVRADRAASRETLAEINELRKEIGRLRESAPLSRRALDGVNIAGLDENFAFTVRINDKEDKKISMSWKRLFGLLAPEIQTLSQGSAIRKALIGLVAPIADHIYSRTITDEVFSTIRIQLTALGLITVKKRAIGTGLDWELTDIGEQMMFESRVIPSQASE</sequence>
<protein>
    <recommendedName>
        <fullName evidence="1">DUF4062 domain-containing protein</fullName>
    </recommendedName>
</protein>
<proteinExistence type="predicted"/>
<evidence type="ECO:0000313" key="3">
    <source>
        <dbReference type="Proteomes" id="UP000183050"/>
    </source>
</evidence>